<gene>
    <name evidence="3" type="ORF">DNTS_001880</name>
</gene>
<keyword evidence="2" id="KW-0812">Transmembrane</keyword>
<keyword evidence="4" id="KW-1185">Reference proteome</keyword>
<feature type="transmembrane region" description="Helical" evidence="2">
    <location>
        <begin position="101"/>
        <end position="119"/>
    </location>
</feature>
<dbReference type="EMBL" id="SRMA01025431">
    <property type="protein sequence ID" value="TRY94625.1"/>
    <property type="molecule type" value="Genomic_DNA"/>
</dbReference>
<keyword evidence="2" id="KW-1133">Transmembrane helix</keyword>
<evidence type="ECO:0000256" key="2">
    <source>
        <dbReference type="SAM" id="Phobius"/>
    </source>
</evidence>
<keyword evidence="2" id="KW-0472">Membrane</keyword>
<protein>
    <submittedName>
        <fullName evidence="3">Uncharacterized protein</fullName>
    </submittedName>
</protein>
<proteinExistence type="predicted"/>
<evidence type="ECO:0000313" key="3">
    <source>
        <dbReference type="EMBL" id="TRY94625.1"/>
    </source>
</evidence>
<organism evidence="3 4">
    <name type="scientific">Danionella cerebrum</name>
    <dbReference type="NCBI Taxonomy" id="2873325"/>
    <lineage>
        <taxon>Eukaryota</taxon>
        <taxon>Metazoa</taxon>
        <taxon>Chordata</taxon>
        <taxon>Craniata</taxon>
        <taxon>Vertebrata</taxon>
        <taxon>Euteleostomi</taxon>
        <taxon>Actinopterygii</taxon>
        <taxon>Neopterygii</taxon>
        <taxon>Teleostei</taxon>
        <taxon>Ostariophysi</taxon>
        <taxon>Cypriniformes</taxon>
        <taxon>Danionidae</taxon>
        <taxon>Danioninae</taxon>
        <taxon>Danionella</taxon>
    </lineage>
</organism>
<keyword evidence="1" id="KW-0175">Coiled coil</keyword>
<dbReference type="Proteomes" id="UP000316079">
    <property type="component" value="Unassembled WGS sequence"/>
</dbReference>
<evidence type="ECO:0000256" key="1">
    <source>
        <dbReference type="SAM" id="Coils"/>
    </source>
</evidence>
<dbReference type="OrthoDB" id="8931130at2759"/>
<reference evidence="3 4" key="1">
    <citation type="journal article" date="2019" name="Sci. Data">
        <title>Hybrid genome assembly and annotation of Danionella translucida.</title>
        <authorList>
            <person name="Kadobianskyi M."/>
            <person name="Schulze L."/>
            <person name="Schuelke M."/>
            <person name="Judkewitz B."/>
        </authorList>
    </citation>
    <scope>NUCLEOTIDE SEQUENCE [LARGE SCALE GENOMIC DNA]</scope>
    <source>
        <strain evidence="3 4">Bolton</strain>
    </source>
</reference>
<dbReference type="AlphaFoldDB" id="A0A553QXD6"/>
<feature type="coiled-coil region" evidence="1">
    <location>
        <begin position="17"/>
        <end position="44"/>
    </location>
</feature>
<sequence>MSSISQINFSYELQDTIHTLREENLHLNQRLKNLTKALRDMRKLLVDHSHASPFNHKNDKLQVWNEWIKKGVSTEIHLMLEQAFCSSDLHSASQSCTPQNIVLVLSGLAWIFSFLIQILSF</sequence>
<accession>A0A553QXD6</accession>
<evidence type="ECO:0000313" key="4">
    <source>
        <dbReference type="Proteomes" id="UP000316079"/>
    </source>
</evidence>
<comment type="caution">
    <text evidence="3">The sequence shown here is derived from an EMBL/GenBank/DDBJ whole genome shotgun (WGS) entry which is preliminary data.</text>
</comment>
<name>A0A553QXD6_9TELE</name>